<dbReference type="SUPFAM" id="SSF54373">
    <property type="entry name" value="FAD-linked reductases, C-terminal domain"/>
    <property type="match status" value="1"/>
</dbReference>
<comment type="caution">
    <text evidence="8">The sequence shown here is derived from an EMBL/GenBank/DDBJ whole genome shotgun (WGS) entry which is preliminary data.</text>
</comment>
<dbReference type="Gene3D" id="3.30.560.10">
    <property type="entry name" value="Glucose Oxidase, domain 3"/>
    <property type="match status" value="1"/>
</dbReference>
<evidence type="ECO:0000256" key="6">
    <source>
        <dbReference type="ARBA" id="ARBA00023002"/>
    </source>
</evidence>
<dbReference type="InterPro" id="IPR000172">
    <property type="entry name" value="GMC_OxRdtase_N"/>
</dbReference>
<dbReference type="Pfam" id="PF01636">
    <property type="entry name" value="APH"/>
    <property type="match status" value="1"/>
</dbReference>
<evidence type="ECO:0000313" key="8">
    <source>
        <dbReference type="EMBL" id="GJJ09050.1"/>
    </source>
</evidence>
<feature type="domain" description="Glucose-methanol-choline oxidoreductase N-terminal" evidence="7">
    <location>
        <begin position="204"/>
        <end position="218"/>
    </location>
</feature>
<dbReference type="GO" id="GO:0050660">
    <property type="term" value="F:flavin adenine dinucleotide binding"/>
    <property type="evidence" value="ECO:0007669"/>
    <property type="project" value="InterPro"/>
</dbReference>
<dbReference type="Pfam" id="PF00732">
    <property type="entry name" value="GMC_oxred_N"/>
    <property type="match status" value="1"/>
</dbReference>
<dbReference type="SUPFAM" id="SSF56112">
    <property type="entry name" value="Protein kinase-like (PK-like)"/>
    <property type="match status" value="1"/>
</dbReference>
<keyword evidence="6" id="KW-0560">Oxidoreductase</keyword>
<dbReference type="InterPro" id="IPR036188">
    <property type="entry name" value="FAD/NAD-bd_sf"/>
</dbReference>
<dbReference type="InterPro" id="IPR007867">
    <property type="entry name" value="GMC_OxRtase_C"/>
</dbReference>
<evidence type="ECO:0000313" key="9">
    <source>
        <dbReference type="Proteomes" id="UP001050691"/>
    </source>
</evidence>
<keyword evidence="4" id="KW-0732">Signal</keyword>
<sequence>MTGAEEKELVVVLISTNWHGRVRAPTSSMPHKKAWERLGNQGWSYKDVLPYIQKVENFRTPSNDTVKAKLLAEDQPWFGKNGPISIAFCEVLTGLEDIVRTTVNGRGIPTINNAPLGEYTGMWSGTSSMDPEKLERATAFKGYVQPHLDRKNLFVLPEAYVTKLIWKDPNPNLNGELTAKGVEFIHGGKTFVVNSTKEVLVTAGTLKTPQILELSGIGNRTILEPLNIPVLVDLPGVGENLQDHYCASTIVWELTSGGSYRTLDLLLDPVQNQKYEELYKQKQRGLVSFTNTEFVFASLQSLSPNADKIIALHEKDLANRVASMDTDAEKGLKEQLNIQLERIKNPNAPMIELIFAPIFLDFPNSPEPNKMYLSVLITLVGTWARGSAHISSADPLKSPDLDGNALAYKFELDTLSEAFKFARQLKDYEPLKSIIAKEISPGGKVVTDEEIYGENRFSTPRGNHVTEVLHSTKSVSKPRLTLYGVYGTTNVRVCDLSITPLQGNVHTQCITYAIAEKAADIILKRLIDCSVAHLSRPGSSQSCLSISLLGRGSYNTVYRLTFSDGTQLAASIANHDDEDFNAQAKQSEIETMKFVRESGLYPDIPIPKVHAWDTTFNNPAGAPYVLMDVVQGETLEGLKDDNGLHGLDTLPHIQQLSIVKTLAKLKASLSKPVPFDKIGSIAANSAKDGYFVGPLITFTQECLGGPFKSAHELWRSRLEHGILHAIEEWCKLENDQLSTSLSEPNCTPQTFAELFQLLSSLITHFMLPQSYDLLVLHHPDLALRNIFFDKKSFSSNQPKITGVIDWGGAQILPLMLTARYPDDLMTTTDEPFSRSGYSDESWHSVPSDWTSIGDVTQWPQVFRGPGDPVDYTPRVSAMVRRFYLRTYFSACYAEQIHLLQKDASLYHATLFADAPYYLKFHETICGGWTSWVEHASWIRETYWRLRTLPGQGAGEESLVIGPNVYRGSIVPVVRDLGIFEETSYSGSSGNADNSQD</sequence>
<dbReference type="InterPro" id="IPR012132">
    <property type="entry name" value="GMC_OxRdtase"/>
</dbReference>
<dbReference type="SUPFAM" id="SSF51905">
    <property type="entry name" value="FAD/NAD(P)-binding domain"/>
    <property type="match status" value="1"/>
</dbReference>
<name>A0AAV5A7U0_9AGAM</name>
<dbReference type="Proteomes" id="UP001050691">
    <property type="component" value="Unassembled WGS sequence"/>
</dbReference>
<dbReference type="Gene3D" id="3.90.1200.10">
    <property type="match status" value="1"/>
</dbReference>
<dbReference type="EMBL" id="BPWL01000004">
    <property type="protein sequence ID" value="GJJ09050.1"/>
    <property type="molecule type" value="Genomic_DNA"/>
</dbReference>
<dbReference type="PANTHER" id="PTHR11552">
    <property type="entry name" value="GLUCOSE-METHANOL-CHOLINE GMC OXIDOREDUCTASE"/>
    <property type="match status" value="1"/>
</dbReference>
<evidence type="ECO:0000256" key="4">
    <source>
        <dbReference type="ARBA" id="ARBA00022729"/>
    </source>
</evidence>
<evidence type="ECO:0000256" key="2">
    <source>
        <dbReference type="ARBA" id="ARBA00010790"/>
    </source>
</evidence>
<gene>
    <name evidence="8" type="ORF">Clacol_003272</name>
</gene>
<evidence type="ECO:0000256" key="3">
    <source>
        <dbReference type="ARBA" id="ARBA00022630"/>
    </source>
</evidence>
<reference evidence="8" key="1">
    <citation type="submission" date="2021-10" db="EMBL/GenBank/DDBJ databases">
        <title>De novo Genome Assembly of Clathrus columnatus (Basidiomycota, Fungi) Using Illumina and Nanopore Sequence Data.</title>
        <authorList>
            <person name="Ogiso-Tanaka E."/>
            <person name="Itagaki H."/>
            <person name="Hosoya T."/>
            <person name="Hosaka K."/>
        </authorList>
    </citation>
    <scope>NUCLEOTIDE SEQUENCE</scope>
    <source>
        <strain evidence="8">MO-923</strain>
    </source>
</reference>
<keyword evidence="9" id="KW-1185">Reference proteome</keyword>
<evidence type="ECO:0000256" key="1">
    <source>
        <dbReference type="ARBA" id="ARBA00001974"/>
    </source>
</evidence>
<comment type="similarity">
    <text evidence="2">Belongs to the GMC oxidoreductase family.</text>
</comment>
<dbReference type="InterPro" id="IPR002575">
    <property type="entry name" value="Aminoglycoside_PTrfase"/>
</dbReference>
<keyword evidence="3" id="KW-0285">Flavoprotein</keyword>
<protein>
    <recommendedName>
        <fullName evidence="7">Glucose-methanol-choline oxidoreductase N-terminal domain-containing protein</fullName>
    </recommendedName>
</protein>
<evidence type="ECO:0000256" key="5">
    <source>
        <dbReference type="ARBA" id="ARBA00022827"/>
    </source>
</evidence>
<dbReference type="AlphaFoldDB" id="A0AAV5A7U0"/>
<proteinExistence type="inferred from homology"/>
<dbReference type="PROSITE" id="PS00624">
    <property type="entry name" value="GMC_OXRED_2"/>
    <property type="match status" value="1"/>
</dbReference>
<dbReference type="Gene3D" id="3.50.50.60">
    <property type="entry name" value="FAD/NAD(P)-binding domain"/>
    <property type="match status" value="1"/>
</dbReference>
<dbReference type="InterPro" id="IPR011009">
    <property type="entry name" value="Kinase-like_dom_sf"/>
</dbReference>
<dbReference type="Pfam" id="PF05199">
    <property type="entry name" value="GMC_oxred_C"/>
    <property type="match status" value="1"/>
</dbReference>
<keyword evidence="5" id="KW-0274">FAD</keyword>
<comment type="cofactor">
    <cofactor evidence="1">
        <name>FAD</name>
        <dbReference type="ChEBI" id="CHEBI:57692"/>
    </cofactor>
</comment>
<dbReference type="PANTHER" id="PTHR11552:SF201">
    <property type="entry name" value="GLUCOSE-METHANOL-CHOLINE OXIDOREDUCTASE N-TERMINAL DOMAIN-CONTAINING PROTEIN"/>
    <property type="match status" value="1"/>
</dbReference>
<evidence type="ECO:0000259" key="7">
    <source>
        <dbReference type="PROSITE" id="PS00624"/>
    </source>
</evidence>
<organism evidence="8 9">
    <name type="scientific">Clathrus columnatus</name>
    <dbReference type="NCBI Taxonomy" id="1419009"/>
    <lineage>
        <taxon>Eukaryota</taxon>
        <taxon>Fungi</taxon>
        <taxon>Dikarya</taxon>
        <taxon>Basidiomycota</taxon>
        <taxon>Agaricomycotina</taxon>
        <taxon>Agaricomycetes</taxon>
        <taxon>Phallomycetidae</taxon>
        <taxon>Phallales</taxon>
        <taxon>Clathraceae</taxon>
        <taxon>Clathrus</taxon>
    </lineage>
</organism>
<dbReference type="GO" id="GO:0016614">
    <property type="term" value="F:oxidoreductase activity, acting on CH-OH group of donors"/>
    <property type="evidence" value="ECO:0007669"/>
    <property type="project" value="InterPro"/>
</dbReference>
<accession>A0AAV5A7U0</accession>